<organism evidence="3">
    <name type="scientific">Proboscia inermis</name>
    <dbReference type="NCBI Taxonomy" id="420281"/>
    <lineage>
        <taxon>Eukaryota</taxon>
        <taxon>Sar</taxon>
        <taxon>Stramenopiles</taxon>
        <taxon>Ochrophyta</taxon>
        <taxon>Bacillariophyta</taxon>
        <taxon>Coscinodiscophyceae</taxon>
        <taxon>Rhizosoleniophycidae</taxon>
        <taxon>Rhizosoleniales</taxon>
        <taxon>Rhizosoleniaceae</taxon>
        <taxon>Proboscia</taxon>
    </lineage>
</organism>
<proteinExistence type="predicted"/>
<feature type="compositionally biased region" description="Low complexity" evidence="1">
    <location>
        <begin position="230"/>
        <end position="239"/>
    </location>
</feature>
<feature type="compositionally biased region" description="Acidic residues" evidence="1">
    <location>
        <begin position="206"/>
        <end position="217"/>
    </location>
</feature>
<evidence type="ECO:0000256" key="1">
    <source>
        <dbReference type="SAM" id="MobiDB-lite"/>
    </source>
</evidence>
<name>A0A7S0GK56_9STRA</name>
<gene>
    <name evidence="3" type="ORF">PINE0816_LOCUS21006</name>
</gene>
<feature type="transmembrane region" description="Helical" evidence="2">
    <location>
        <begin position="71"/>
        <end position="92"/>
    </location>
</feature>
<evidence type="ECO:0000313" key="3">
    <source>
        <dbReference type="EMBL" id="CAD8424846.1"/>
    </source>
</evidence>
<sequence length="256" mass="27734">MTMNLKTLNLNVLDNEESNTSGNQQWLEIDQEELDQVSITKDISQTSKRRYDGIVRFLNIFFDSNLELRHFIGIGVMIVIGIMCTTAIVLAIPKGSRKKNYVPQVISSCDSMTCQEKCELEGPNRLWARLDENSDESSNVGRCLGRCGYGIEEASENLERGNAASGRGPCGNRSQHCCHTQPVQTLDGIDSCLCWSFTKTTVTDGSDQDGEGSEIDGGDSKTISGGPSGGFSSFTFSEGKNSGDGDENSRDKSGGG</sequence>
<keyword evidence="2" id="KW-0812">Transmembrane</keyword>
<protein>
    <submittedName>
        <fullName evidence="3">Uncharacterized protein</fullName>
    </submittedName>
</protein>
<keyword evidence="2" id="KW-0472">Membrane</keyword>
<dbReference type="EMBL" id="HBEL01045090">
    <property type="protein sequence ID" value="CAD8424846.1"/>
    <property type="molecule type" value="Transcribed_RNA"/>
</dbReference>
<evidence type="ECO:0000256" key="2">
    <source>
        <dbReference type="SAM" id="Phobius"/>
    </source>
</evidence>
<dbReference type="AlphaFoldDB" id="A0A7S0GK56"/>
<keyword evidence="2" id="KW-1133">Transmembrane helix</keyword>
<accession>A0A7S0GK56</accession>
<feature type="region of interest" description="Disordered" evidence="1">
    <location>
        <begin position="203"/>
        <end position="256"/>
    </location>
</feature>
<feature type="compositionally biased region" description="Basic and acidic residues" evidence="1">
    <location>
        <begin position="241"/>
        <end position="256"/>
    </location>
</feature>
<reference evidence="3" key="1">
    <citation type="submission" date="2021-01" db="EMBL/GenBank/DDBJ databases">
        <authorList>
            <person name="Corre E."/>
            <person name="Pelletier E."/>
            <person name="Niang G."/>
            <person name="Scheremetjew M."/>
            <person name="Finn R."/>
            <person name="Kale V."/>
            <person name="Holt S."/>
            <person name="Cochrane G."/>
            <person name="Meng A."/>
            <person name="Brown T."/>
            <person name="Cohen L."/>
        </authorList>
    </citation>
    <scope>NUCLEOTIDE SEQUENCE</scope>
    <source>
        <strain evidence="3">CCAP1064/1</strain>
    </source>
</reference>